<keyword evidence="1" id="KW-0479">Metal-binding</keyword>
<dbReference type="Pfam" id="PF09588">
    <property type="entry name" value="YqaJ"/>
    <property type="match status" value="1"/>
</dbReference>
<evidence type="ECO:0000313" key="6">
    <source>
        <dbReference type="EMBL" id="KZS15303.1"/>
    </source>
</evidence>
<keyword evidence="3" id="KW-0862">Zinc</keyword>
<dbReference type="InterPro" id="IPR013083">
    <property type="entry name" value="Znf_RING/FYVE/PHD"/>
</dbReference>
<accession>A0A164YIZ9</accession>
<dbReference type="PANTHER" id="PTHR47526:SF3">
    <property type="entry name" value="PHD-TYPE DOMAIN-CONTAINING PROTEIN"/>
    <property type="match status" value="1"/>
</dbReference>
<feature type="compositionally biased region" description="Polar residues" evidence="4">
    <location>
        <begin position="500"/>
        <end position="518"/>
    </location>
</feature>
<dbReference type="Gene3D" id="3.90.320.10">
    <property type="match status" value="1"/>
</dbReference>
<dbReference type="GO" id="GO:0008270">
    <property type="term" value="F:zinc ion binding"/>
    <property type="evidence" value="ECO:0007669"/>
    <property type="project" value="UniProtKB-KW"/>
</dbReference>
<dbReference type="InterPro" id="IPR011011">
    <property type="entry name" value="Znf_FYVE_PHD"/>
</dbReference>
<dbReference type="InterPro" id="IPR019786">
    <property type="entry name" value="Zinc_finger_PHD-type_CS"/>
</dbReference>
<dbReference type="Proteomes" id="UP000076858">
    <property type="component" value="Unassembled WGS sequence"/>
</dbReference>
<name>A0A164YIZ9_9CRUS</name>
<dbReference type="SUPFAM" id="SSF52980">
    <property type="entry name" value="Restriction endonuclease-like"/>
    <property type="match status" value="1"/>
</dbReference>
<evidence type="ECO:0000313" key="7">
    <source>
        <dbReference type="Proteomes" id="UP000076858"/>
    </source>
</evidence>
<feature type="region of interest" description="Disordered" evidence="4">
    <location>
        <begin position="491"/>
        <end position="518"/>
    </location>
</feature>
<dbReference type="AlphaFoldDB" id="A0A164YIZ9"/>
<dbReference type="Gene3D" id="3.30.40.10">
    <property type="entry name" value="Zinc/RING finger domain, C3HC4 (zinc finger)"/>
    <property type="match status" value="1"/>
</dbReference>
<dbReference type="GO" id="GO:0006281">
    <property type="term" value="P:DNA repair"/>
    <property type="evidence" value="ECO:0007669"/>
    <property type="project" value="UniProtKB-ARBA"/>
</dbReference>
<dbReference type="PANTHER" id="PTHR47526">
    <property type="entry name" value="ATP-DEPENDENT DNA HELICASE"/>
    <property type="match status" value="1"/>
</dbReference>
<organism evidence="6 7">
    <name type="scientific">Daphnia magna</name>
    <dbReference type="NCBI Taxonomy" id="35525"/>
    <lineage>
        <taxon>Eukaryota</taxon>
        <taxon>Metazoa</taxon>
        <taxon>Ecdysozoa</taxon>
        <taxon>Arthropoda</taxon>
        <taxon>Crustacea</taxon>
        <taxon>Branchiopoda</taxon>
        <taxon>Diplostraca</taxon>
        <taxon>Cladocera</taxon>
        <taxon>Anomopoda</taxon>
        <taxon>Daphniidae</taxon>
        <taxon>Daphnia</taxon>
    </lineage>
</organism>
<keyword evidence="2" id="KW-0863">Zinc-finger</keyword>
<reference evidence="6 7" key="1">
    <citation type="submission" date="2016-03" db="EMBL/GenBank/DDBJ databases">
        <title>EvidentialGene: Evidence-directed Construction of Genes on Genomes.</title>
        <authorList>
            <person name="Gilbert D.G."/>
            <person name="Choi J.-H."/>
            <person name="Mockaitis K."/>
            <person name="Colbourne J."/>
            <person name="Pfrender M."/>
        </authorList>
    </citation>
    <scope>NUCLEOTIDE SEQUENCE [LARGE SCALE GENOMIC DNA]</scope>
    <source>
        <strain evidence="6 7">Xinb3</strain>
        <tissue evidence="6">Complete organism</tissue>
    </source>
</reference>
<dbReference type="InterPro" id="IPR019080">
    <property type="entry name" value="YqaJ_viral_recombinase"/>
</dbReference>
<dbReference type="SUPFAM" id="SSF57903">
    <property type="entry name" value="FYVE/PHD zinc finger"/>
    <property type="match status" value="1"/>
</dbReference>
<dbReference type="InterPro" id="IPR011604">
    <property type="entry name" value="PDDEXK-like_dom_sf"/>
</dbReference>
<evidence type="ECO:0000256" key="4">
    <source>
        <dbReference type="SAM" id="MobiDB-lite"/>
    </source>
</evidence>
<sequence length="725" mass="82127">MQNNIVHHSQSIRKSLLNPWAAIARDLSIICSSCDCEAELGETCSHVGAMLYKIIAVNSMHVHRRWVDTSNVNDLKLFKRLSGMNETIYKSKGRITKSRNKVYDSAEIPLIGLWHPVKSSLVGKSYEEVIEESERLQASSILSFTELQSNNLNKCTIGQKKTPLWQIYRSGRVTASNAYAIYNANLNVPALWLQKRSCYPTEKPFATEATRYGIDNESRCITKGCKLIEKKNLHKQFSVTKCGLIISTEFPEIAASPDSLFTCKYHGLGVIEAKCSWKHRYASSLREFHLKTNHPYYFQVQQQLLVTKRTFAFMVYIEKDVAVVYVPENKELCNEIRIRSKFYFNQVLLPQLVSDHFYASHHLKSVIEDNSVIQVEMAVVHSQNVSSPVSQHHSVHHVPVIVMPNVISGPVTIPQSNLLEDNRLVNRENERSSNSFYCICQQNRPGEDIVVCRNVNCIVKVFHKSCIVPKRVRFGQKWLCKQCVSDEKKEKKSIGKENQQRSTVNAKRLPNSNTNPVPRTSDGIHYSIYYNYVHFQVRTGLQMDVRFETGFQDDELVIATCVHPKFKLDWIQDETDVRSYRSIRDGLRRAVGVSSTMGLFASDDCSTTSASKPLSIQVASSSMTFVTFTGSVCLKLACWIGIFITFAAGNTCATVPLDSFLLLQKDCRRTALHSFFPHLATFAALDIAGSFFAPDVLPWVHHERMTTLPYAAPVVQIGGQILDRT</sequence>
<feature type="domain" description="YqaJ viral recombinase" evidence="5">
    <location>
        <begin position="165"/>
        <end position="308"/>
    </location>
</feature>
<evidence type="ECO:0000256" key="2">
    <source>
        <dbReference type="ARBA" id="ARBA00022771"/>
    </source>
</evidence>
<comment type="caution">
    <text evidence="6">The sequence shown here is derived from an EMBL/GenBank/DDBJ whole genome shotgun (WGS) entry which is preliminary data.</text>
</comment>
<dbReference type="InterPro" id="IPR011335">
    <property type="entry name" value="Restrct_endonuc-II-like"/>
</dbReference>
<dbReference type="CDD" id="cd22343">
    <property type="entry name" value="PDDEXK_lambda_exonuclease-like"/>
    <property type="match status" value="1"/>
</dbReference>
<dbReference type="OrthoDB" id="5918941at2759"/>
<evidence type="ECO:0000256" key="1">
    <source>
        <dbReference type="ARBA" id="ARBA00022723"/>
    </source>
</evidence>
<gene>
    <name evidence="6" type="ORF">APZ42_019152</name>
</gene>
<proteinExistence type="predicted"/>
<evidence type="ECO:0000256" key="3">
    <source>
        <dbReference type="ARBA" id="ARBA00022833"/>
    </source>
</evidence>
<dbReference type="STRING" id="35525.A0A164YIZ9"/>
<dbReference type="EMBL" id="LRGB01000903">
    <property type="protein sequence ID" value="KZS15303.1"/>
    <property type="molecule type" value="Genomic_DNA"/>
</dbReference>
<evidence type="ECO:0000259" key="5">
    <source>
        <dbReference type="Pfam" id="PF09588"/>
    </source>
</evidence>
<dbReference type="PROSITE" id="PS01359">
    <property type="entry name" value="ZF_PHD_1"/>
    <property type="match status" value="1"/>
</dbReference>
<protein>
    <recommendedName>
        <fullName evidence="5">YqaJ viral recombinase domain-containing protein</fullName>
    </recommendedName>
</protein>
<keyword evidence="7" id="KW-1185">Reference proteome</keyword>